<proteinExistence type="predicted"/>
<name>A0A1V6SWY5_9EURO</name>
<evidence type="ECO:0008006" key="5">
    <source>
        <dbReference type="Google" id="ProtNLM"/>
    </source>
</evidence>
<feature type="compositionally biased region" description="Low complexity" evidence="1">
    <location>
        <begin position="123"/>
        <end position="138"/>
    </location>
</feature>
<accession>A0A1V6SWY5</accession>
<evidence type="ECO:0000313" key="3">
    <source>
        <dbReference type="EMBL" id="OQE18239.1"/>
    </source>
</evidence>
<dbReference type="OrthoDB" id="4369854at2759"/>
<feature type="compositionally biased region" description="Low complexity" evidence="1">
    <location>
        <begin position="149"/>
        <end position="162"/>
    </location>
</feature>
<organism evidence="3 4">
    <name type="scientific">Penicillium steckii</name>
    <dbReference type="NCBI Taxonomy" id="303698"/>
    <lineage>
        <taxon>Eukaryota</taxon>
        <taxon>Fungi</taxon>
        <taxon>Dikarya</taxon>
        <taxon>Ascomycota</taxon>
        <taxon>Pezizomycotina</taxon>
        <taxon>Eurotiomycetes</taxon>
        <taxon>Eurotiomycetidae</taxon>
        <taxon>Eurotiales</taxon>
        <taxon>Aspergillaceae</taxon>
        <taxon>Penicillium</taxon>
    </lineage>
</organism>
<gene>
    <name evidence="3" type="ORF">PENSTE_c018G09160</name>
</gene>
<comment type="caution">
    <text evidence="3">The sequence shown here is derived from an EMBL/GenBank/DDBJ whole genome shotgun (WGS) entry which is preliminary data.</text>
</comment>
<evidence type="ECO:0000256" key="2">
    <source>
        <dbReference type="SAM" id="SignalP"/>
    </source>
</evidence>
<feature type="signal peptide" evidence="2">
    <location>
        <begin position="1"/>
        <end position="21"/>
    </location>
</feature>
<feature type="chain" id="PRO_5012280204" description="Ig-like domain-containing protein" evidence="2">
    <location>
        <begin position="22"/>
        <end position="184"/>
    </location>
</feature>
<dbReference type="STRING" id="303698.A0A1V6SWY5"/>
<reference evidence="4" key="1">
    <citation type="journal article" date="2017" name="Nat. Microbiol.">
        <title>Global analysis of biosynthetic gene clusters reveals vast potential of secondary metabolite production in Penicillium species.</title>
        <authorList>
            <person name="Nielsen J.C."/>
            <person name="Grijseels S."/>
            <person name="Prigent S."/>
            <person name="Ji B."/>
            <person name="Dainat J."/>
            <person name="Nielsen K.F."/>
            <person name="Frisvad J.C."/>
            <person name="Workman M."/>
            <person name="Nielsen J."/>
        </authorList>
    </citation>
    <scope>NUCLEOTIDE SEQUENCE [LARGE SCALE GENOMIC DNA]</scope>
    <source>
        <strain evidence="4">IBT 24891</strain>
    </source>
</reference>
<sequence length="184" mass="19161">MFSGHLLLVLGLLGHLPVMQAESAVTMPWVGYSSEGNVWEDWQGELAGEHELITTSPNGFQGYQSSSCALTGSPSPTKAHCYWTNSQVFRGSTDQTSETMNVPPDALHDYEIFQVTLTLGSPAATSATTTSARPLSTSKETMTGSATQVTPGPSSTTSSGNVGSKTAAPIMALGGILVGAVFMT</sequence>
<protein>
    <recommendedName>
        <fullName evidence="5">Ig-like domain-containing protein</fullName>
    </recommendedName>
</protein>
<feature type="compositionally biased region" description="Polar residues" evidence="1">
    <location>
        <begin position="139"/>
        <end position="148"/>
    </location>
</feature>
<feature type="region of interest" description="Disordered" evidence="1">
    <location>
        <begin position="123"/>
        <end position="162"/>
    </location>
</feature>
<evidence type="ECO:0000313" key="4">
    <source>
        <dbReference type="Proteomes" id="UP000191285"/>
    </source>
</evidence>
<dbReference type="Proteomes" id="UP000191285">
    <property type="component" value="Unassembled WGS sequence"/>
</dbReference>
<dbReference type="AlphaFoldDB" id="A0A1V6SWY5"/>
<keyword evidence="2" id="KW-0732">Signal</keyword>
<keyword evidence="4" id="KW-1185">Reference proteome</keyword>
<dbReference type="EMBL" id="MLKD01000018">
    <property type="protein sequence ID" value="OQE18239.1"/>
    <property type="molecule type" value="Genomic_DNA"/>
</dbReference>
<evidence type="ECO:0000256" key="1">
    <source>
        <dbReference type="SAM" id="MobiDB-lite"/>
    </source>
</evidence>